<feature type="transmembrane region" description="Helical" evidence="5">
    <location>
        <begin position="169"/>
        <end position="186"/>
    </location>
</feature>
<dbReference type="AlphaFoldDB" id="A0AAD2HDF5"/>
<feature type="transmembrane region" description="Helical" evidence="5">
    <location>
        <begin position="218"/>
        <end position="240"/>
    </location>
</feature>
<dbReference type="InterPro" id="IPR036259">
    <property type="entry name" value="MFS_trans_sf"/>
</dbReference>
<feature type="transmembrane region" description="Helical" evidence="5">
    <location>
        <begin position="591"/>
        <end position="609"/>
    </location>
</feature>
<evidence type="ECO:0000256" key="1">
    <source>
        <dbReference type="ARBA" id="ARBA00004141"/>
    </source>
</evidence>
<feature type="transmembrane region" description="Helical" evidence="5">
    <location>
        <begin position="193"/>
        <end position="212"/>
    </location>
</feature>
<feature type="transmembrane region" description="Helical" evidence="5">
    <location>
        <begin position="482"/>
        <end position="508"/>
    </location>
</feature>
<dbReference type="PANTHER" id="PTHR23502">
    <property type="entry name" value="MAJOR FACILITATOR SUPERFAMILY"/>
    <property type="match status" value="1"/>
</dbReference>
<dbReference type="PROSITE" id="PS50850">
    <property type="entry name" value="MFS"/>
    <property type="match status" value="1"/>
</dbReference>
<dbReference type="Gene3D" id="1.20.1250.20">
    <property type="entry name" value="MFS general substrate transporter like domains"/>
    <property type="match status" value="1"/>
</dbReference>
<feature type="transmembrane region" description="Helical" evidence="5">
    <location>
        <begin position="125"/>
        <end position="149"/>
    </location>
</feature>
<feature type="transmembrane region" description="Helical" evidence="5">
    <location>
        <begin position="454"/>
        <end position="476"/>
    </location>
</feature>
<feature type="domain" description="Major facilitator superfamily (MFS) profile" evidence="6">
    <location>
        <begin position="126"/>
        <end position="619"/>
    </location>
</feature>
<feature type="transmembrane region" description="Helical" evidence="5">
    <location>
        <begin position="252"/>
        <end position="275"/>
    </location>
</feature>
<dbReference type="PANTHER" id="PTHR23502:SF22">
    <property type="entry name" value="MAJOR FACILITATOR SUPERFAMILY (MFS) PROFILE DOMAIN-CONTAINING PROTEIN"/>
    <property type="match status" value="1"/>
</dbReference>
<evidence type="ECO:0000256" key="4">
    <source>
        <dbReference type="ARBA" id="ARBA00023136"/>
    </source>
</evidence>
<organism evidence="7 8">
    <name type="scientific">Mycena citricolor</name>
    <dbReference type="NCBI Taxonomy" id="2018698"/>
    <lineage>
        <taxon>Eukaryota</taxon>
        <taxon>Fungi</taxon>
        <taxon>Dikarya</taxon>
        <taxon>Basidiomycota</taxon>
        <taxon>Agaricomycotina</taxon>
        <taxon>Agaricomycetes</taxon>
        <taxon>Agaricomycetidae</taxon>
        <taxon>Agaricales</taxon>
        <taxon>Marasmiineae</taxon>
        <taxon>Mycenaceae</taxon>
        <taxon>Mycena</taxon>
    </lineage>
</organism>
<evidence type="ECO:0000259" key="6">
    <source>
        <dbReference type="PROSITE" id="PS50850"/>
    </source>
</evidence>
<accession>A0AAD2HDF5</accession>
<dbReference type="Pfam" id="PF07690">
    <property type="entry name" value="MFS_1"/>
    <property type="match status" value="1"/>
</dbReference>
<feature type="transmembrane region" description="Helical" evidence="5">
    <location>
        <begin position="359"/>
        <end position="376"/>
    </location>
</feature>
<dbReference type="Proteomes" id="UP001295794">
    <property type="component" value="Unassembled WGS sequence"/>
</dbReference>
<evidence type="ECO:0000256" key="2">
    <source>
        <dbReference type="ARBA" id="ARBA00022692"/>
    </source>
</evidence>
<keyword evidence="4 5" id="KW-0472">Membrane</keyword>
<evidence type="ECO:0000256" key="3">
    <source>
        <dbReference type="ARBA" id="ARBA00022989"/>
    </source>
</evidence>
<feature type="transmembrane region" description="Helical" evidence="5">
    <location>
        <begin position="409"/>
        <end position="433"/>
    </location>
</feature>
<keyword evidence="2 5" id="KW-0812">Transmembrane</keyword>
<dbReference type="InterPro" id="IPR011701">
    <property type="entry name" value="MFS"/>
</dbReference>
<dbReference type="EMBL" id="CAVNYO010000187">
    <property type="protein sequence ID" value="CAK5272838.1"/>
    <property type="molecule type" value="Genomic_DNA"/>
</dbReference>
<feature type="transmembrane region" description="Helical" evidence="5">
    <location>
        <begin position="561"/>
        <end position="579"/>
    </location>
</feature>
<gene>
    <name evidence="7" type="ORF">MYCIT1_LOCUS18767</name>
</gene>
<feature type="transmembrane region" description="Helical" evidence="5">
    <location>
        <begin position="281"/>
        <end position="301"/>
    </location>
</feature>
<evidence type="ECO:0000313" key="7">
    <source>
        <dbReference type="EMBL" id="CAK5272838.1"/>
    </source>
</evidence>
<reference evidence="7" key="1">
    <citation type="submission" date="2023-11" db="EMBL/GenBank/DDBJ databases">
        <authorList>
            <person name="De Vega J J."/>
            <person name="De Vega J J."/>
        </authorList>
    </citation>
    <scope>NUCLEOTIDE SEQUENCE</scope>
</reference>
<comment type="caution">
    <text evidence="7">The sequence shown here is derived from an EMBL/GenBank/DDBJ whole genome shotgun (WGS) entry which is preliminary data.</text>
</comment>
<sequence length="619" mass="67995">MHDFPRGLRIDNKPYGEGRAKCALRARSSSSRLPQPMSDTEKNFAVNSSPGIPFDDDHHSSKDPFALRAHTAGRLVIDPAEARLEFGDAVAARLKLSADGKTVLWPQPTESPEDPQNWSDGKKSLMLIVVTLAAVVPDFDSGIGIAAIFKLAEEYGTTTGVINNLTSNWSIFLVGWGGITAVMAVRRLGRLPVLFWSQILSLGFLVGATFAPNLNTFTAMRCLTGFFGTTPQVIGLYVVTDLYPFHLQARMLNFWTMGFIISPFLSPFLFGFLVARTSWRWAYGIGCIYGLIVILLIVFLMEETIYDRTMKPIPERPTSVSRYRVETLFGITGLKMQKHRVSWKEAILSPFAVVWRPHILGLLVFEALLFGFGIGINPGAYSTLVLTKQVTNAVFLGSPPPVGFGWSQYAIAGGYGTPIVSVVVGELIGRYMNDWIMDRSVQRNNGVFEAESRLWACYVAVPLNVAGLVLLGAAFQKRLSPFAVIMGWGLVEVSVMINTVAVCQWFLFRASAMSGQLKLRRRVLQRCVSGTSGEHSSGFTRPPQPKSNCPHQGEISALINLARVLGGFGVAYFQIPWAIKSGALQVFGCEAAIDAGLFLLVVPVLQVSGRDLRARFSLR</sequence>
<keyword evidence="8" id="KW-1185">Reference proteome</keyword>
<dbReference type="GO" id="GO:0022857">
    <property type="term" value="F:transmembrane transporter activity"/>
    <property type="evidence" value="ECO:0007669"/>
    <property type="project" value="InterPro"/>
</dbReference>
<name>A0AAD2HDF5_9AGAR</name>
<proteinExistence type="predicted"/>
<evidence type="ECO:0000256" key="5">
    <source>
        <dbReference type="SAM" id="Phobius"/>
    </source>
</evidence>
<dbReference type="InterPro" id="IPR020846">
    <property type="entry name" value="MFS_dom"/>
</dbReference>
<comment type="subcellular location">
    <subcellularLocation>
        <location evidence="1">Membrane</location>
        <topology evidence="1">Multi-pass membrane protein</topology>
    </subcellularLocation>
</comment>
<evidence type="ECO:0000313" key="8">
    <source>
        <dbReference type="Proteomes" id="UP001295794"/>
    </source>
</evidence>
<protein>
    <recommendedName>
        <fullName evidence="6">Major facilitator superfamily (MFS) profile domain-containing protein</fullName>
    </recommendedName>
</protein>
<keyword evidence="3 5" id="KW-1133">Transmembrane helix</keyword>
<dbReference type="SUPFAM" id="SSF103473">
    <property type="entry name" value="MFS general substrate transporter"/>
    <property type="match status" value="1"/>
</dbReference>
<dbReference type="GO" id="GO:0005886">
    <property type="term" value="C:plasma membrane"/>
    <property type="evidence" value="ECO:0007669"/>
    <property type="project" value="TreeGrafter"/>
</dbReference>